<dbReference type="Gramene" id="OPUNC04G12370.1">
    <property type="protein sequence ID" value="OPUNC04G12370.1"/>
    <property type="gene ID" value="OPUNC04G12370"/>
</dbReference>
<reference evidence="2" key="2">
    <citation type="submission" date="2018-05" db="EMBL/GenBank/DDBJ databases">
        <title>OpunRS2 (Oryza punctata Reference Sequence Version 2).</title>
        <authorList>
            <person name="Zhang J."/>
            <person name="Kudrna D."/>
            <person name="Lee S."/>
            <person name="Talag J."/>
            <person name="Welchert J."/>
            <person name="Wing R.A."/>
        </authorList>
    </citation>
    <scope>NUCLEOTIDE SEQUENCE [LARGE SCALE GENOMIC DNA]</scope>
</reference>
<reference evidence="2" key="1">
    <citation type="submission" date="2015-04" db="UniProtKB">
        <authorList>
            <consortium name="EnsemblPlants"/>
        </authorList>
    </citation>
    <scope>IDENTIFICATION</scope>
</reference>
<accession>A0A0E0KRB0</accession>
<proteinExistence type="predicted"/>
<evidence type="ECO:0000313" key="3">
    <source>
        <dbReference type="Proteomes" id="UP000026962"/>
    </source>
</evidence>
<evidence type="ECO:0000256" key="1">
    <source>
        <dbReference type="SAM" id="MobiDB-lite"/>
    </source>
</evidence>
<protein>
    <submittedName>
        <fullName evidence="2">Uncharacterized protein</fullName>
    </submittedName>
</protein>
<name>A0A0E0KRB0_ORYPU</name>
<dbReference type="AlphaFoldDB" id="A0A0E0KRB0"/>
<dbReference type="EnsemblPlants" id="OPUNC04G12370.1">
    <property type="protein sequence ID" value="OPUNC04G12370.1"/>
    <property type="gene ID" value="OPUNC04G12370"/>
</dbReference>
<dbReference type="HOGENOM" id="CLU_1181825_0_0_1"/>
<dbReference type="Proteomes" id="UP000026962">
    <property type="component" value="Chromosome 4"/>
</dbReference>
<keyword evidence="3" id="KW-1185">Reference proteome</keyword>
<feature type="region of interest" description="Disordered" evidence="1">
    <location>
        <begin position="128"/>
        <end position="157"/>
    </location>
</feature>
<evidence type="ECO:0000313" key="2">
    <source>
        <dbReference type="EnsemblPlants" id="OPUNC04G12370.1"/>
    </source>
</evidence>
<sequence>MEETREERSRRCGAIRAVEVAALGRRRRRINRARWDSHGLLTSNQGLRANKPPSKWGLTTSIMMKVPLDAMKNSYEEAVTHSKFLKATTCSNTVTCHYHQKRSLHGTFLPPSGATTTRTTRAWCPQHRVSSRTTTTVGGGNGDNDQRRLLHGSSNSNAKPIGLSSSLRFMSPAPSHDTAWTHPSIHHVHLLLVAIRGPCQGKEGEEREEEDEQKRWEETEGMFGWGILREYHKSN</sequence>
<organism evidence="2">
    <name type="scientific">Oryza punctata</name>
    <name type="common">Red rice</name>
    <dbReference type="NCBI Taxonomy" id="4537"/>
    <lineage>
        <taxon>Eukaryota</taxon>
        <taxon>Viridiplantae</taxon>
        <taxon>Streptophyta</taxon>
        <taxon>Embryophyta</taxon>
        <taxon>Tracheophyta</taxon>
        <taxon>Spermatophyta</taxon>
        <taxon>Magnoliopsida</taxon>
        <taxon>Liliopsida</taxon>
        <taxon>Poales</taxon>
        <taxon>Poaceae</taxon>
        <taxon>BOP clade</taxon>
        <taxon>Oryzoideae</taxon>
        <taxon>Oryzeae</taxon>
        <taxon>Oryzinae</taxon>
        <taxon>Oryza</taxon>
    </lineage>
</organism>